<proteinExistence type="predicted"/>
<dbReference type="EMBL" id="CP017708">
    <property type="protein sequence ID" value="WAN69933.1"/>
    <property type="molecule type" value="Genomic_DNA"/>
</dbReference>
<dbReference type="AlphaFoldDB" id="A0A9Q9UWK0"/>
<evidence type="ECO:0000313" key="1">
    <source>
        <dbReference type="EMBL" id="WAN69933.1"/>
    </source>
</evidence>
<reference evidence="1" key="2">
    <citation type="submission" date="2022-10" db="EMBL/GenBank/DDBJ databases">
        <authorList>
            <person name="Ngo T.-E."/>
        </authorList>
    </citation>
    <scope>NUCLEOTIDE SEQUENCE</scope>
    <source>
        <strain evidence="1">JHB</strain>
    </source>
</reference>
<sequence length="115" mass="13455">MPKPFLRRCLFYYVEFPEKATLKQIIQSHFKTDITRVSEPAIQKFGELRELRSWQKIPGTSEFLDWLRMLERDQQGNQSTAEALADTPTANLPHLETLVKTQQDHDVLSKTRIPD</sequence>
<reference evidence="1" key="1">
    <citation type="journal article" date="2017" name="Proc. Natl. Acad. Sci. U.S.A.">
        <title>Comparative genomics uncovers the prolific and distinctive metabolic potential of the cyanobacterial genus Moorea.</title>
        <authorList>
            <person name="Leao T."/>
            <person name="Castelao G."/>
            <person name="Korobeynikov A."/>
            <person name="Monroe E.A."/>
            <person name="Podell S."/>
            <person name="Glukhov E."/>
            <person name="Allen E.E."/>
            <person name="Gerwick W.H."/>
            <person name="Gerwick L."/>
        </authorList>
    </citation>
    <scope>NUCLEOTIDE SEQUENCE</scope>
    <source>
        <strain evidence="1">JHB</strain>
    </source>
</reference>
<dbReference type="Proteomes" id="UP000176944">
    <property type="component" value="Chromosome"/>
</dbReference>
<accession>A0A9Q9UWK0</accession>
<protein>
    <submittedName>
        <fullName evidence="1">Uncharacterized protein</fullName>
    </submittedName>
</protein>
<gene>
    <name evidence="1" type="ORF">BJP36_38265</name>
</gene>
<organism evidence="1">
    <name type="scientific">Moorena producens (strain JHB)</name>
    <dbReference type="NCBI Taxonomy" id="1454205"/>
    <lineage>
        <taxon>Bacteria</taxon>
        <taxon>Bacillati</taxon>
        <taxon>Cyanobacteriota</taxon>
        <taxon>Cyanophyceae</taxon>
        <taxon>Coleofasciculales</taxon>
        <taxon>Coleofasciculaceae</taxon>
        <taxon>Moorena</taxon>
    </lineage>
</organism>
<name>A0A9Q9UWK0_MOOP1</name>